<dbReference type="EC" id="2.1.1.257" evidence="6"/>
<comment type="similarity">
    <text evidence="6">Belongs to the methyltransferase superfamily. TrmY family.</text>
</comment>
<keyword evidence="1 6" id="KW-0963">Cytoplasm</keyword>
<keyword evidence="4 6" id="KW-0949">S-adenosyl-L-methionine</keyword>
<keyword evidence="3 6" id="KW-0808">Transferase</keyword>
<dbReference type="CDD" id="cd18087">
    <property type="entry name" value="TrmY-like"/>
    <property type="match status" value="1"/>
</dbReference>
<evidence type="ECO:0000256" key="4">
    <source>
        <dbReference type="ARBA" id="ARBA00022691"/>
    </source>
</evidence>
<dbReference type="Gene3D" id="3.40.1280.10">
    <property type="match status" value="1"/>
</dbReference>
<evidence type="ECO:0000313" key="8">
    <source>
        <dbReference type="EMBL" id="MDF0593700.1"/>
    </source>
</evidence>
<dbReference type="InterPro" id="IPR029026">
    <property type="entry name" value="tRNA_m1G_MTases_N"/>
</dbReference>
<protein>
    <recommendedName>
        <fullName evidence="6">tRNA (pseudouridine(54)-N(1))-methyltransferase</fullName>
        <ecNumber evidence="6">2.1.1.257</ecNumber>
    </recommendedName>
</protein>
<dbReference type="InterPro" id="IPR029028">
    <property type="entry name" value="Alpha/beta_knot_MTases"/>
</dbReference>
<name>A0ABT5XG53_9EURY</name>
<evidence type="ECO:0000256" key="2">
    <source>
        <dbReference type="ARBA" id="ARBA00022603"/>
    </source>
</evidence>
<dbReference type="Pfam" id="PF04013">
    <property type="entry name" value="Methyltrn_RNA_2"/>
    <property type="match status" value="1"/>
</dbReference>
<evidence type="ECO:0000313" key="9">
    <source>
        <dbReference type="Proteomes" id="UP001215956"/>
    </source>
</evidence>
<keyword evidence="2 6" id="KW-0489">Methyltransferase</keyword>
<dbReference type="PANTHER" id="PTHR40703:SF1">
    <property type="entry name" value="TRNA (PSEUDOURIDINE(54)-N(1))-METHYLTRANSFERASE"/>
    <property type="match status" value="1"/>
</dbReference>
<dbReference type="RefSeq" id="WP_316969402.1">
    <property type="nucleotide sequence ID" value="NZ_JARFPL010000027.1"/>
</dbReference>
<dbReference type="Proteomes" id="UP001215956">
    <property type="component" value="Unassembled WGS sequence"/>
</dbReference>
<reference evidence="8 9" key="1">
    <citation type="submission" date="2023-03" db="EMBL/GenBank/DDBJ databases">
        <title>Whole genome sequencing of Methanotrichaceae archaeon M04Ac.</title>
        <authorList>
            <person name="Khomyakova M.A."/>
            <person name="Merkel A.Y."/>
            <person name="Slobodkin A.I."/>
        </authorList>
    </citation>
    <scope>NUCLEOTIDE SEQUENCE [LARGE SCALE GENOMIC DNA]</scope>
    <source>
        <strain evidence="8 9">M04Ac</strain>
    </source>
</reference>
<comment type="subunit">
    <text evidence="6">Homodimer.</text>
</comment>
<comment type="catalytic activity">
    <reaction evidence="6">
        <text>pseudouridine(54) in tRNA + S-adenosyl-L-methionine = N(1)-methylpseudouridine(54) in tRNA + S-adenosyl-L-homocysteine + H(+)</text>
        <dbReference type="Rhea" id="RHEA:55292"/>
        <dbReference type="Rhea" id="RHEA-COMP:14140"/>
        <dbReference type="Rhea" id="RHEA-COMP:14141"/>
        <dbReference type="ChEBI" id="CHEBI:15378"/>
        <dbReference type="ChEBI" id="CHEBI:57856"/>
        <dbReference type="ChEBI" id="CHEBI:59789"/>
        <dbReference type="ChEBI" id="CHEBI:65314"/>
        <dbReference type="ChEBI" id="CHEBI:74890"/>
        <dbReference type="EC" id="2.1.1.257"/>
    </reaction>
</comment>
<dbReference type="PANTHER" id="PTHR40703">
    <property type="entry name" value="TRNA (PSEUDOURIDINE(54)-N(1))-METHYLTRANSFERASE"/>
    <property type="match status" value="1"/>
</dbReference>
<evidence type="ECO:0000256" key="3">
    <source>
        <dbReference type="ARBA" id="ARBA00022679"/>
    </source>
</evidence>
<evidence type="ECO:0000256" key="5">
    <source>
        <dbReference type="ARBA" id="ARBA00022694"/>
    </source>
</evidence>
<evidence type="ECO:0000256" key="1">
    <source>
        <dbReference type="ARBA" id="ARBA00022490"/>
    </source>
</evidence>
<comment type="caution">
    <text evidence="8">The sequence shown here is derived from an EMBL/GenBank/DDBJ whole genome shotgun (WGS) entry which is preliminary data.</text>
</comment>
<dbReference type="SUPFAM" id="SSF75217">
    <property type="entry name" value="alpha/beta knot"/>
    <property type="match status" value="1"/>
</dbReference>
<feature type="region of interest" description="Disordered" evidence="7">
    <location>
        <begin position="194"/>
        <end position="214"/>
    </location>
</feature>
<feature type="binding site" evidence="6">
    <location>
        <position position="147"/>
    </location>
    <ligand>
        <name>S-adenosyl-L-methionine</name>
        <dbReference type="ChEBI" id="CHEBI:59789"/>
    </ligand>
</feature>
<organism evidence="8 9">
    <name type="scientific">Candidatus Methanocrinis alkalitolerans</name>
    <dbReference type="NCBI Taxonomy" id="3033395"/>
    <lineage>
        <taxon>Archaea</taxon>
        <taxon>Methanobacteriati</taxon>
        <taxon>Methanobacteriota</taxon>
        <taxon>Stenosarchaea group</taxon>
        <taxon>Methanomicrobia</taxon>
        <taxon>Methanotrichales</taxon>
        <taxon>Methanotrichaceae</taxon>
        <taxon>Methanocrinis</taxon>
    </lineage>
</organism>
<feature type="compositionally biased region" description="Basic and acidic residues" evidence="7">
    <location>
        <begin position="205"/>
        <end position="214"/>
    </location>
</feature>
<comment type="subcellular location">
    <subcellularLocation>
        <location evidence="6">Cytoplasm</location>
    </subcellularLocation>
</comment>
<evidence type="ECO:0000256" key="7">
    <source>
        <dbReference type="SAM" id="MobiDB-lite"/>
    </source>
</evidence>
<comment type="function">
    <text evidence="6">Specifically catalyzes the N1-methylation of pseudouridine at position 54 (Psi54) in tRNAs.</text>
</comment>
<accession>A0ABT5XG53</accession>
<dbReference type="HAMAP" id="MF_00587">
    <property type="entry name" value="tRNA_methyltr_TrmY"/>
    <property type="match status" value="1"/>
</dbReference>
<evidence type="ECO:0000256" key="6">
    <source>
        <dbReference type="HAMAP-Rule" id="MF_00587"/>
    </source>
</evidence>
<proteinExistence type="inferred from homology"/>
<keyword evidence="9" id="KW-1185">Reference proteome</keyword>
<keyword evidence="5 6" id="KW-0819">tRNA processing</keyword>
<dbReference type="NCBIfam" id="NF002560">
    <property type="entry name" value="PRK02135.1"/>
    <property type="match status" value="1"/>
</dbReference>
<comment type="caution">
    <text evidence="6">Lacks conserved residue(s) required for the propagation of feature annotation.</text>
</comment>
<gene>
    <name evidence="6 8" type="primary">trmY</name>
    <name evidence="8" type="ORF">P0O24_08900</name>
</gene>
<dbReference type="EMBL" id="JARFPL010000027">
    <property type="protein sequence ID" value="MDF0593700.1"/>
    <property type="molecule type" value="Genomic_DNA"/>
</dbReference>
<feature type="binding site" evidence="6">
    <location>
        <position position="126"/>
    </location>
    <ligand>
        <name>S-adenosyl-L-methionine</name>
        <dbReference type="ChEBI" id="CHEBI:59789"/>
    </ligand>
</feature>
<sequence length="214" mass="23493">MRTFVVVGNLATTTPDFSLEDIPGTSGRLDILCRCINSAFVLSHGIRRDVEVYLILRKGPCPKTVHLLGGELRHLNPDERTTAALLKKALALEADSQWRRSTPGIFVRAGDLADLLPRGDETAYYLREDGSDHRGEALASDGTFVLGDHIGLSEEDEAFLEGLGTKTVSVGPKSLHADHCIVLINNELDRNEPIVRDGPVAPDEMGPRDERWTK</sequence>
<feature type="binding site" evidence="6">
    <location>
        <position position="180"/>
    </location>
    <ligand>
        <name>S-adenosyl-L-methionine</name>
        <dbReference type="ChEBI" id="CHEBI:59789"/>
    </ligand>
</feature>
<dbReference type="InterPro" id="IPR007158">
    <property type="entry name" value="TrmY"/>
</dbReference>